<dbReference type="CDD" id="cd01066">
    <property type="entry name" value="APP_MetAP"/>
    <property type="match status" value="1"/>
</dbReference>
<accession>A0A1C3X7E9</accession>
<dbReference type="Proteomes" id="UP000199205">
    <property type="component" value="Unassembled WGS sequence"/>
</dbReference>
<evidence type="ECO:0000259" key="1">
    <source>
        <dbReference type="Pfam" id="PF00557"/>
    </source>
</evidence>
<evidence type="ECO:0000313" key="3">
    <source>
        <dbReference type="EMBL" id="SCB48180.1"/>
    </source>
</evidence>
<evidence type="ECO:0000313" key="4">
    <source>
        <dbReference type="Proteomes" id="UP000199205"/>
    </source>
</evidence>
<organism evidence="3 4">
    <name type="scientific">Rhizobium lusitanum</name>
    <dbReference type="NCBI Taxonomy" id="293958"/>
    <lineage>
        <taxon>Bacteria</taxon>
        <taxon>Pseudomonadati</taxon>
        <taxon>Pseudomonadota</taxon>
        <taxon>Alphaproteobacteria</taxon>
        <taxon>Hyphomicrobiales</taxon>
        <taxon>Rhizobiaceae</taxon>
        <taxon>Rhizobium/Agrobacterium group</taxon>
        <taxon>Rhizobium</taxon>
    </lineage>
</organism>
<dbReference type="InterPro" id="IPR029149">
    <property type="entry name" value="Creatin/AminoP/Spt16_N"/>
</dbReference>
<dbReference type="Proteomes" id="UP000565576">
    <property type="component" value="Unassembled WGS sequence"/>
</dbReference>
<dbReference type="InterPro" id="IPR000994">
    <property type="entry name" value="Pept_M24"/>
</dbReference>
<dbReference type="InterPro" id="IPR050659">
    <property type="entry name" value="Peptidase_M24B"/>
</dbReference>
<dbReference type="Gene3D" id="3.40.350.10">
    <property type="entry name" value="Creatinase/prolidase N-terminal domain"/>
    <property type="match status" value="1"/>
</dbReference>
<keyword evidence="3" id="KW-0645">Protease</keyword>
<keyword evidence="3" id="KW-0031">Aminopeptidase</keyword>
<dbReference type="AlphaFoldDB" id="A0A1C3X7E9"/>
<name>A0A1C3X7E9_9HYPH</name>
<dbReference type="Pfam" id="PF00557">
    <property type="entry name" value="Peptidase_M24"/>
    <property type="match status" value="1"/>
</dbReference>
<dbReference type="Gene3D" id="3.90.230.10">
    <property type="entry name" value="Creatinase/methionine aminopeptidase superfamily"/>
    <property type="match status" value="1"/>
</dbReference>
<dbReference type="SUPFAM" id="SSF55920">
    <property type="entry name" value="Creatinase/aminopeptidase"/>
    <property type="match status" value="1"/>
</dbReference>
<dbReference type="RefSeq" id="WP_004128852.1">
    <property type="nucleotide sequence ID" value="NZ_FMAF01000027.1"/>
</dbReference>
<dbReference type="OrthoDB" id="9806388at2"/>
<dbReference type="PANTHER" id="PTHR46112">
    <property type="entry name" value="AMINOPEPTIDASE"/>
    <property type="match status" value="1"/>
</dbReference>
<proteinExistence type="predicted"/>
<gene>
    <name evidence="3" type="ORF">GA0061101_12731</name>
    <name evidence="2" type="ORF">GGD46_006665</name>
</gene>
<protein>
    <submittedName>
        <fullName evidence="3">Xaa-Pro aminopeptidase</fullName>
    </submittedName>
</protein>
<dbReference type="InterPro" id="IPR036005">
    <property type="entry name" value="Creatinase/aminopeptidase-like"/>
</dbReference>
<keyword evidence="3" id="KW-0378">Hydrolase</keyword>
<evidence type="ECO:0000313" key="5">
    <source>
        <dbReference type="Proteomes" id="UP000565576"/>
    </source>
</evidence>
<sequence>MAYLGNNVREYRYKLLNELMDRENLDAVAFASTEFFQFATNFQTDVTTWERPILCVVPRNGAPFVVLNELSTNNWRYAHEDGRLWVSDTSFYAEHPVLSNRMHLVHEWPEMVAEKLRSAGLGRARIGTDVGGGPLQKAFALLPEARPLMKTQEFRALRWVKHPEEIALMREIASLTDWLQDRYRESIRPGRLLMELDMMMGAELAQEAARRFPAQDVALLDLWSISGPPSAAPHGDGKRSGAILEKGHVMINLIIPRINGVVVENERTWFCGKPDTRQERFFEVALAANEAGIEAAVAGRPVSGIDAAAQAIIEKAGFGNYIMHRTGHGMGLLCHEYPGDMAFNHRALLENEVYSVEPGLYVYGLGGFRQDDTVVIGEKPEVLTRASKDLRSQTVL</sequence>
<evidence type="ECO:0000313" key="2">
    <source>
        <dbReference type="EMBL" id="MBB6489338.1"/>
    </source>
</evidence>
<reference evidence="3 4" key="1">
    <citation type="submission" date="2016-08" db="EMBL/GenBank/DDBJ databases">
        <authorList>
            <person name="Seilhamer J.J."/>
        </authorList>
    </citation>
    <scope>NUCLEOTIDE SEQUENCE [LARGE SCALE GENOMIC DNA]</scope>
    <source>
        <strain evidence="3 4">P1-7</strain>
    </source>
</reference>
<feature type="domain" description="Peptidase M24" evidence="1">
    <location>
        <begin position="168"/>
        <end position="377"/>
    </location>
</feature>
<dbReference type="SUPFAM" id="SSF53092">
    <property type="entry name" value="Creatinase/prolidase N-terminal domain"/>
    <property type="match status" value="1"/>
</dbReference>
<dbReference type="PANTHER" id="PTHR46112:SF2">
    <property type="entry name" value="XAA-PRO AMINOPEPTIDASE P-RELATED"/>
    <property type="match status" value="1"/>
</dbReference>
<reference evidence="2 5" key="2">
    <citation type="submission" date="2020-08" db="EMBL/GenBank/DDBJ databases">
        <title>Genomic Encyclopedia of Type Strains, Phase IV (KMG-V): Genome sequencing to study the core and pangenomes of soil and plant-associated prokaryotes.</title>
        <authorList>
            <person name="Whitman W."/>
        </authorList>
    </citation>
    <scope>NUCLEOTIDE SEQUENCE [LARGE SCALE GENOMIC DNA]</scope>
    <source>
        <strain evidence="2 5">SEMIA 4060</strain>
    </source>
</reference>
<dbReference type="EMBL" id="FMAF01000027">
    <property type="protein sequence ID" value="SCB48180.1"/>
    <property type="molecule type" value="Genomic_DNA"/>
</dbReference>
<dbReference type="EMBL" id="JACHBG010000037">
    <property type="protein sequence ID" value="MBB6489338.1"/>
    <property type="molecule type" value="Genomic_DNA"/>
</dbReference>
<dbReference type="GO" id="GO:0004177">
    <property type="term" value="F:aminopeptidase activity"/>
    <property type="evidence" value="ECO:0007669"/>
    <property type="project" value="UniProtKB-KW"/>
</dbReference>